<dbReference type="Gene3D" id="3.60.10.10">
    <property type="entry name" value="Endonuclease/exonuclease/phosphatase"/>
    <property type="match status" value="1"/>
</dbReference>
<dbReference type="InterPro" id="IPR036691">
    <property type="entry name" value="Endo/exonu/phosph_ase_sf"/>
</dbReference>
<organism evidence="2 3">
    <name type="scientific">Clonorchis sinensis</name>
    <name type="common">Chinese liver fluke</name>
    <dbReference type="NCBI Taxonomy" id="79923"/>
    <lineage>
        <taxon>Eukaryota</taxon>
        <taxon>Metazoa</taxon>
        <taxon>Spiralia</taxon>
        <taxon>Lophotrochozoa</taxon>
        <taxon>Platyhelminthes</taxon>
        <taxon>Trematoda</taxon>
        <taxon>Digenea</taxon>
        <taxon>Opisthorchiida</taxon>
        <taxon>Opisthorchiata</taxon>
        <taxon>Opisthorchiidae</taxon>
        <taxon>Clonorchis</taxon>
    </lineage>
</organism>
<dbReference type="EMBL" id="DF142893">
    <property type="protein sequence ID" value="GAA48507.1"/>
    <property type="molecule type" value="Genomic_DNA"/>
</dbReference>
<dbReference type="InterPro" id="IPR005135">
    <property type="entry name" value="Endo/exonuclease/phosphatase"/>
</dbReference>
<proteinExistence type="predicted"/>
<reference key="2">
    <citation type="submission" date="2011-10" db="EMBL/GenBank/DDBJ databases">
        <title>The genome and transcriptome sequence of Clonorchis sinensis provide insights into the carcinogenic liver fluke.</title>
        <authorList>
            <person name="Wang X."/>
            <person name="Huang Y."/>
            <person name="Chen W."/>
            <person name="Liu H."/>
            <person name="Guo L."/>
            <person name="Chen Y."/>
            <person name="Luo F."/>
            <person name="Zhou W."/>
            <person name="Sun J."/>
            <person name="Mao Q."/>
            <person name="Liang P."/>
            <person name="Zhou C."/>
            <person name="Tian Y."/>
            <person name="Men J."/>
            <person name="Lv X."/>
            <person name="Huang L."/>
            <person name="Zhou J."/>
            <person name="Hu Y."/>
            <person name="Li R."/>
            <person name="Zhang F."/>
            <person name="Lei H."/>
            <person name="Li X."/>
            <person name="Hu X."/>
            <person name="Liang C."/>
            <person name="Xu J."/>
            <person name="Wu Z."/>
            <person name="Yu X."/>
        </authorList>
    </citation>
    <scope>NUCLEOTIDE SEQUENCE</scope>
    <source>
        <strain>Henan</strain>
    </source>
</reference>
<evidence type="ECO:0000259" key="1">
    <source>
        <dbReference type="Pfam" id="PF03372"/>
    </source>
</evidence>
<keyword evidence="3" id="KW-1185">Reference proteome</keyword>
<dbReference type="Pfam" id="PF03372">
    <property type="entry name" value="Exo_endo_phos"/>
    <property type="match status" value="1"/>
</dbReference>
<feature type="domain" description="Endonuclease/exonuclease/phosphatase" evidence="1">
    <location>
        <begin position="303"/>
        <end position="413"/>
    </location>
</feature>
<gene>
    <name evidence="2" type="ORF">CLF_101692</name>
</gene>
<reference evidence="2" key="1">
    <citation type="journal article" date="2011" name="Genome Biol.">
        <title>The draft genome of the carcinogenic human liver fluke Clonorchis sinensis.</title>
        <authorList>
            <person name="Wang X."/>
            <person name="Chen W."/>
            <person name="Huang Y."/>
            <person name="Sun J."/>
            <person name="Men J."/>
            <person name="Liu H."/>
            <person name="Luo F."/>
            <person name="Guo L."/>
            <person name="Lv X."/>
            <person name="Deng C."/>
            <person name="Zhou C."/>
            <person name="Fan Y."/>
            <person name="Li X."/>
            <person name="Huang L."/>
            <person name="Hu Y."/>
            <person name="Liang C."/>
            <person name="Hu X."/>
            <person name="Xu J."/>
            <person name="Yu X."/>
        </authorList>
    </citation>
    <scope>NUCLEOTIDE SEQUENCE [LARGE SCALE GENOMIC DNA]</scope>
    <source>
        <strain evidence="2">Henan</strain>
    </source>
</reference>
<accession>G7Y6C3</accession>
<evidence type="ECO:0000313" key="3">
    <source>
        <dbReference type="Proteomes" id="UP000008909"/>
    </source>
</evidence>
<dbReference type="Proteomes" id="UP000008909">
    <property type="component" value="Unassembled WGS sequence"/>
</dbReference>
<evidence type="ECO:0000313" key="2">
    <source>
        <dbReference type="EMBL" id="GAA48507.1"/>
    </source>
</evidence>
<dbReference type="AlphaFoldDB" id="G7Y6C3"/>
<dbReference type="SUPFAM" id="SSF56219">
    <property type="entry name" value="DNase I-like"/>
    <property type="match status" value="1"/>
</dbReference>
<sequence>MPSVLASLWETGRVLVWQSEKGHYSHICPYRWQQIALLRRFLDAANVKEKRAAYRFGHTDSSKICSFCAARTRGFSYPTAGWLYITRKWAVHAQSGMVHFGNVTDNRRRMRTAALKTRCTTPAHCSTQYQRCHGTPGGSCSDGLRKQLNRVVDKVQGLEPRRATAVFKQLIVQYQTLLRQCSKSATDSPPSIVSDTAPESRWRSRDTDLGFCVLRDRPTTTSDRWCATDHIRPTVVEVNLARLAVMLVSLVPKAHRCTARRLRKWKPSMCCLIIMQSRDENHTVRLLTSQATIYRKIRNHKSYNIHRSDGRNSGGGGCAIYSKSELHAARIDCCSLEGVPEAIWIPIEQTKPPVLVGFTYLPAPPSPASIAGLSRIISTAHTLPHSSKFVLGDFNLSDISWFPTFGPTRYDSLLAQLSVDGWSQILRSRTRGLQTFNLIFSNERSLCHFVQRSQFSPCISRRDTLLKALGNKIHQAGREYRKSMDFSLILLISKLSIDREYLRVSPECREESTSIEAPSHRGLLNRLFRGRCIPNSHSVTCLRSTDGSFITDPVHIADHLNAYFASFYLPTPQTQYRNPCRTFHISRTE</sequence>
<protein>
    <recommendedName>
        <fullName evidence="1">Endonuclease/exonuclease/phosphatase domain-containing protein</fullName>
    </recommendedName>
</protein>
<name>G7Y6C3_CLOSI</name>